<evidence type="ECO:0000256" key="1">
    <source>
        <dbReference type="ARBA" id="ARBA00022491"/>
    </source>
</evidence>
<keyword evidence="3 5" id="KW-0238">DNA-binding</keyword>
<dbReference type="Gene3D" id="1.10.357.10">
    <property type="entry name" value="Tetracycline Repressor, domain 2"/>
    <property type="match status" value="1"/>
</dbReference>
<dbReference type="InterPro" id="IPR009057">
    <property type="entry name" value="Homeodomain-like_sf"/>
</dbReference>
<dbReference type="InterPro" id="IPR001647">
    <property type="entry name" value="HTH_TetR"/>
</dbReference>
<evidence type="ECO:0000313" key="8">
    <source>
        <dbReference type="Proteomes" id="UP001557485"/>
    </source>
</evidence>
<dbReference type="Gene3D" id="1.10.10.60">
    <property type="entry name" value="Homeodomain-like"/>
    <property type="match status" value="1"/>
</dbReference>
<keyword evidence="2" id="KW-0805">Transcription regulation</keyword>
<evidence type="ECO:0000256" key="4">
    <source>
        <dbReference type="ARBA" id="ARBA00023163"/>
    </source>
</evidence>
<dbReference type="Proteomes" id="UP001557485">
    <property type="component" value="Unassembled WGS sequence"/>
</dbReference>
<evidence type="ECO:0000256" key="5">
    <source>
        <dbReference type="PROSITE-ProRule" id="PRU00335"/>
    </source>
</evidence>
<evidence type="ECO:0000256" key="2">
    <source>
        <dbReference type="ARBA" id="ARBA00023015"/>
    </source>
</evidence>
<dbReference type="SUPFAM" id="SSF48498">
    <property type="entry name" value="Tetracyclin repressor-like, C-terminal domain"/>
    <property type="match status" value="1"/>
</dbReference>
<dbReference type="EMBL" id="JBFRYA010000004">
    <property type="protein sequence ID" value="MEX1668388.1"/>
    <property type="molecule type" value="Genomic_DNA"/>
</dbReference>
<keyword evidence="4" id="KW-0804">Transcription</keyword>
<comment type="caution">
    <text evidence="7">The sequence shown here is derived from an EMBL/GenBank/DDBJ whole genome shotgun (WGS) entry which is preliminary data.</text>
</comment>
<dbReference type="Pfam" id="PF00440">
    <property type="entry name" value="TetR_N"/>
    <property type="match status" value="1"/>
</dbReference>
<sequence length="245" mass="27744">MAEKKPSTNVRMSREDRIASILVKAKRHLGRVGHENFSPVEVAQDCGVSEATIYRYFASRHDLLVHVAEFWVEELLVGAPVLKEHDSIYNRLRQVIWYSLWVIYSEPALSKFVLMVIRSEPDFRSSRIYALNKRFTSHTKMVIEDAINQGVFRSDVPASMVRNMIFGTIEHEVWSYLQAGVDFSLDGSADLITDIVFKGLAVEPPVDVEVFNRSMAAIEKGVKEIDAAMKQLQGTAADEKPLNLD</sequence>
<dbReference type="SUPFAM" id="SSF46689">
    <property type="entry name" value="Homeodomain-like"/>
    <property type="match status" value="1"/>
</dbReference>
<accession>A0ABV3U3I1</accession>
<gene>
    <name evidence="7" type="ORF">AB4876_05660</name>
</gene>
<protein>
    <submittedName>
        <fullName evidence="7">TetR/AcrR family transcriptional regulator</fullName>
    </submittedName>
</protein>
<dbReference type="InterPro" id="IPR013570">
    <property type="entry name" value="Tscrpt_reg_YsiA_C"/>
</dbReference>
<dbReference type="RefSeq" id="WP_368380673.1">
    <property type="nucleotide sequence ID" value="NZ_JBFRYA010000004.1"/>
</dbReference>
<name>A0ABV3U3I1_9GAMM</name>
<proteinExistence type="predicted"/>
<dbReference type="InterPro" id="IPR050109">
    <property type="entry name" value="HTH-type_TetR-like_transc_reg"/>
</dbReference>
<dbReference type="Pfam" id="PF08359">
    <property type="entry name" value="TetR_C_4"/>
    <property type="match status" value="1"/>
</dbReference>
<reference evidence="7 8" key="1">
    <citation type="journal article" date="2011" name="Int. J. Syst. Evol. Microbiol.">
        <title>Zhongshania antarctica gen. nov., sp. nov. and Zhongshania guokunii sp. nov., gammaproteobacteria respectively isolated from coastal attached (fast) ice and surface seawater of the Antarctic.</title>
        <authorList>
            <person name="Li H.J."/>
            <person name="Zhang X.Y."/>
            <person name="Chen C.X."/>
            <person name="Zhang Y.J."/>
            <person name="Gao Z.M."/>
            <person name="Yu Y."/>
            <person name="Chen X.L."/>
            <person name="Chen B."/>
            <person name="Zhang Y.Z."/>
        </authorList>
    </citation>
    <scope>NUCLEOTIDE SEQUENCE [LARGE SCALE GENOMIC DNA]</scope>
    <source>
        <strain evidence="7 8">ZS6-22T</strain>
    </source>
</reference>
<keyword evidence="8" id="KW-1185">Reference proteome</keyword>
<keyword evidence="1" id="KW-0678">Repressor</keyword>
<dbReference type="PROSITE" id="PS50977">
    <property type="entry name" value="HTH_TETR_2"/>
    <property type="match status" value="1"/>
</dbReference>
<evidence type="ECO:0000259" key="6">
    <source>
        <dbReference type="PROSITE" id="PS50977"/>
    </source>
</evidence>
<feature type="DNA-binding region" description="H-T-H motif" evidence="5">
    <location>
        <begin position="38"/>
        <end position="57"/>
    </location>
</feature>
<dbReference type="InterPro" id="IPR036271">
    <property type="entry name" value="Tet_transcr_reg_TetR-rel_C_sf"/>
</dbReference>
<evidence type="ECO:0000256" key="3">
    <source>
        <dbReference type="ARBA" id="ARBA00023125"/>
    </source>
</evidence>
<dbReference type="PANTHER" id="PTHR30055:SF175">
    <property type="entry name" value="HTH-TYPE TRANSCRIPTIONAL REPRESSOR KSTR2"/>
    <property type="match status" value="1"/>
</dbReference>
<dbReference type="PANTHER" id="PTHR30055">
    <property type="entry name" value="HTH-TYPE TRANSCRIPTIONAL REGULATOR RUTR"/>
    <property type="match status" value="1"/>
</dbReference>
<feature type="domain" description="HTH tetR-type" evidence="6">
    <location>
        <begin position="15"/>
        <end position="75"/>
    </location>
</feature>
<evidence type="ECO:0000313" key="7">
    <source>
        <dbReference type="EMBL" id="MEX1668388.1"/>
    </source>
</evidence>
<organism evidence="7 8">
    <name type="scientific">Zhongshania guokunii</name>
    <dbReference type="NCBI Taxonomy" id="641783"/>
    <lineage>
        <taxon>Bacteria</taxon>
        <taxon>Pseudomonadati</taxon>
        <taxon>Pseudomonadota</taxon>
        <taxon>Gammaproteobacteria</taxon>
        <taxon>Cellvibrionales</taxon>
        <taxon>Spongiibacteraceae</taxon>
        <taxon>Zhongshania</taxon>
    </lineage>
</organism>